<proteinExistence type="predicted"/>
<dbReference type="EMBL" id="DVJJ01000072">
    <property type="protein sequence ID" value="HIS64621.1"/>
    <property type="molecule type" value="Genomic_DNA"/>
</dbReference>
<dbReference type="PANTHER" id="PTHR33169:SF14">
    <property type="entry name" value="TRANSCRIPTIONAL REGULATOR RV3488"/>
    <property type="match status" value="1"/>
</dbReference>
<name>A0A9D1FAA2_9FIRM</name>
<comment type="caution">
    <text evidence="2">The sequence shown here is derived from an EMBL/GenBank/DDBJ whole genome shotgun (WGS) entry which is preliminary data.</text>
</comment>
<evidence type="ECO:0000313" key="3">
    <source>
        <dbReference type="Proteomes" id="UP000886741"/>
    </source>
</evidence>
<dbReference type="Proteomes" id="UP000886741">
    <property type="component" value="Unassembled WGS sequence"/>
</dbReference>
<reference evidence="2" key="1">
    <citation type="submission" date="2020-10" db="EMBL/GenBank/DDBJ databases">
        <authorList>
            <person name="Gilroy R."/>
        </authorList>
    </citation>
    <scope>NUCLEOTIDE SEQUENCE</scope>
    <source>
        <strain evidence="2">ChiBcec16-1751</strain>
    </source>
</reference>
<reference evidence="2" key="2">
    <citation type="journal article" date="2021" name="PeerJ">
        <title>Extensive microbial diversity within the chicken gut microbiome revealed by metagenomics and culture.</title>
        <authorList>
            <person name="Gilroy R."/>
            <person name="Ravi A."/>
            <person name="Getino M."/>
            <person name="Pursley I."/>
            <person name="Horton D.L."/>
            <person name="Alikhan N.F."/>
            <person name="Baker D."/>
            <person name="Gharbi K."/>
            <person name="Hall N."/>
            <person name="Watson M."/>
            <person name="Adriaenssens E.M."/>
            <person name="Foster-Nyarko E."/>
            <person name="Jarju S."/>
            <person name="Secka A."/>
            <person name="Antonio M."/>
            <person name="Oren A."/>
            <person name="Chaudhuri R.R."/>
            <person name="La Ragione R."/>
            <person name="Hildebrand F."/>
            <person name="Pallen M.J."/>
        </authorList>
    </citation>
    <scope>NUCLEOTIDE SEQUENCE</scope>
    <source>
        <strain evidence="2">ChiBcec16-1751</strain>
    </source>
</reference>
<organism evidence="2 3">
    <name type="scientific">Candidatus Avoscillospira avistercoris</name>
    <dbReference type="NCBI Taxonomy" id="2840707"/>
    <lineage>
        <taxon>Bacteria</taxon>
        <taxon>Bacillati</taxon>
        <taxon>Bacillota</taxon>
        <taxon>Clostridia</taxon>
        <taxon>Eubacteriales</taxon>
        <taxon>Oscillospiraceae</taxon>
        <taxon>Oscillospiraceae incertae sedis</taxon>
        <taxon>Candidatus Avoscillospira</taxon>
    </lineage>
</organism>
<dbReference type="InterPro" id="IPR005149">
    <property type="entry name" value="Tscrpt_reg_PadR_N"/>
</dbReference>
<dbReference type="InterPro" id="IPR036388">
    <property type="entry name" value="WH-like_DNA-bd_sf"/>
</dbReference>
<accession>A0A9D1FAA2</accession>
<feature type="domain" description="Transcription regulator PadR N-terminal" evidence="1">
    <location>
        <begin position="11"/>
        <end position="79"/>
    </location>
</feature>
<dbReference type="InterPro" id="IPR036390">
    <property type="entry name" value="WH_DNA-bd_sf"/>
</dbReference>
<dbReference type="AlphaFoldDB" id="A0A9D1FAA2"/>
<evidence type="ECO:0000259" key="1">
    <source>
        <dbReference type="Pfam" id="PF03551"/>
    </source>
</evidence>
<gene>
    <name evidence="2" type="ORF">IAA83_04525</name>
</gene>
<sequence length="100" mass="11437">MLKKDLIELCLLQLLTMEDQYGYVILNRIHHSFPGTQESAIYALLRGLCKAGCTEQYEGHTSDGPTRKYYRITAAGRARHGQLLEEWRRLRDGLTALGIE</sequence>
<dbReference type="PANTHER" id="PTHR33169">
    <property type="entry name" value="PADR-FAMILY TRANSCRIPTIONAL REGULATOR"/>
    <property type="match status" value="1"/>
</dbReference>
<evidence type="ECO:0000313" key="2">
    <source>
        <dbReference type="EMBL" id="HIS64621.1"/>
    </source>
</evidence>
<dbReference type="Pfam" id="PF03551">
    <property type="entry name" value="PadR"/>
    <property type="match status" value="1"/>
</dbReference>
<dbReference type="Gene3D" id="1.10.10.10">
    <property type="entry name" value="Winged helix-like DNA-binding domain superfamily/Winged helix DNA-binding domain"/>
    <property type="match status" value="1"/>
</dbReference>
<protein>
    <submittedName>
        <fullName evidence="2">PadR family transcriptional regulator</fullName>
    </submittedName>
</protein>
<dbReference type="SUPFAM" id="SSF46785">
    <property type="entry name" value="Winged helix' DNA-binding domain"/>
    <property type="match status" value="1"/>
</dbReference>
<dbReference type="InterPro" id="IPR052509">
    <property type="entry name" value="Metal_resp_DNA-bind_regulator"/>
</dbReference>